<dbReference type="GO" id="GO:0000287">
    <property type="term" value="F:magnesium ion binding"/>
    <property type="evidence" value="ECO:0007669"/>
    <property type="project" value="UniProtKB-UniRule"/>
</dbReference>
<comment type="catalytic activity">
    <reaction evidence="15 18">
        <text>alpha-D-glucosamine 1-phosphate + acetyl-CoA = N-acetyl-alpha-D-glucosamine 1-phosphate + CoA + H(+)</text>
        <dbReference type="Rhea" id="RHEA:13725"/>
        <dbReference type="ChEBI" id="CHEBI:15378"/>
        <dbReference type="ChEBI" id="CHEBI:57287"/>
        <dbReference type="ChEBI" id="CHEBI:57288"/>
        <dbReference type="ChEBI" id="CHEBI:57776"/>
        <dbReference type="ChEBI" id="CHEBI:58516"/>
        <dbReference type="EC" id="2.3.1.157"/>
    </reaction>
</comment>
<dbReference type="GO" id="GO:0009245">
    <property type="term" value="P:lipid A biosynthetic process"/>
    <property type="evidence" value="ECO:0007669"/>
    <property type="project" value="UniProtKB-UniRule"/>
</dbReference>
<comment type="pathway">
    <text evidence="18">Bacterial outer membrane biogenesis; LPS lipid A biosynthesis.</text>
</comment>
<dbReference type="Gene3D" id="3.90.550.10">
    <property type="entry name" value="Spore Coat Polysaccharide Biosynthesis Protein SpsA, Chain A"/>
    <property type="match status" value="1"/>
</dbReference>
<evidence type="ECO:0000259" key="19">
    <source>
        <dbReference type="Pfam" id="PF12804"/>
    </source>
</evidence>
<dbReference type="InterPro" id="IPR029044">
    <property type="entry name" value="Nucleotide-diphossugar_trans"/>
</dbReference>
<feature type="binding site" evidence="18">
    <location>
        <position position="79"/>
    </location>
    <ligand>
        <name>UDP-N-acetyl-alpha-D-glucosamine</name>
        <dbReference type="ChEBI" id="CHEBI:57705"/>
    </ligand>
</feature>
<comment type="subunit">
    <text evidence="18">Homotrimer.</text>
</comment>
<comment type="catalytic activity">
    <reaction evidence="16 18">
        <text>N-acetyl-alpha-D-glucosamine 1-phosphate + UTP + H(+) = UDP-N-acetyl-alpha-D-glucosamine + diphosphate</text>
        <dbReference type="Rhea" id="RHEA:13509"/>
        <dbReference type="ChEBI" id="CHEBI:15378"/>
        <dbReference type="ChEBI" id="CHEBI:33019"/>
        <dbReference type="ChEBI" id="CHEBI:46398"/>
        <dbReference type="ChEBI" id="CHEBI:57705"/>
        <dbReference type="ChEBI" id="CHEBI:57776"/>
        <dbReference type="EC" id="2.7.7.23"/>
    </reaction>
</comment>
<sequence>MTSPLSVIILAAGKGTRMQSAKPKVLQTLAGKSLLAHVLDTCHQLTVDETIIVHGFGGEQVKAEITTQYAQSALTWVAQTEQLGTGHAVKVTLSDLPKDGQSLILYGDVPLVSCQTLTALKSANANGMSMLTLTVDNPFGLGRIKRDNNGNIEAIVEQKDASADEQAIKEINSGIYCVDNALLHKYLPKLSNDNAQQEYYLTDIVKMAVADGIAIAAIEPEHTFEIEGVNNRQQLASLERTWQGKLVADLQEAGVQFADPSRVDIRGTLSAGQDVFVDVGVVFEGDCTLGDNVYIEAGCVIKNAHIGNASHIKPYCVIDHAKIGTGVDVGPFAHLRPESVLADQSKVGNFVEIKKSTIGQGSKVNHLSYVGDSTVGTGVNIGAGVITCNYDGVNKSQTIIEDNAFIGSNASLVAPVTIGDTATVAAGSVITKDVDASALAFGRARQTQKENFQRPTKK</sequence>
<accession>A0AAW4IYG2</accession>
<evidence type="ECO:0000256" key="18">
    <source>
        <dbReference type="HAMAP-Rule" id="MF_01631"/>
    </source>
</evidence>
<gene>
    <name evidence="18 21" type="primary">glmU</name>
    <name evidence="21" type="ORF">J3491_09935</name>
</gene>
<dbReference type="InterPro" id="IPR001451">
    <property type="entry name" value="Hexapep"/>
</dbReference>
<keyword evidence="5 18" id="KW-0808">Transferase</keyword>
<dbReference type="EC" id="2.3.1.157" evidence="18"/>
<feature type="binding site" evidence="18">
    <location>
        <position position="24"/>
    </location>
    <ligand>
        <name>UDP-N-acetyl-alpha-D-glucosamine</name>
        <dbReference type="ChEBI" id="CHEBI:57705"/>
    </ligand>
</feature>
<dbReference type="InterPro" id="IPR050065">
    <property type="entry name" value="GlmU-like"/>
</dbReference>
<feature type="domain" description="Mannose-1-phosphate guanyltransferase C-terminal" evidence="20">
    <location>
        <begin position="272"/>
        <end position="347"/>
    </location>
</feature>
<dbReference type="GO" id="GO:0071555">
    <property type="term" value="P:cell wall organization"/>
    <property type="evidence" value="ECO:0007669"/>
    <property type="project" value="UniProtKB-KW"/>
</dbReference>
<feature type="binding site" evidence="18">
    <location>
        <position position="383"/>
    </location>
    <ligand>
        <name>acetyl-CoA</name>
        <dbReference type="ChEBI" id="CHEBI:57288"/>
    </ligand>
</feature>
<dbReference type="GO" id="GO:0019134">
    <property type="term" value="F:glucosamine-1-phosphate N-acetyltransferase activity"/>
    <property type="evidence" value="ECO:0007669"/>
    <property type="project" value="UniProtKB-UniRule"/>
</dbReference>
<keyword evidence="13 18" id="KW-0012">Acyltransferase</keyword>
<evidence type="ECO:0000256" key="8">
    <source>
        <dbReference type="ARBA" id="ARBA00022737"/>
    </source>
</evidence>
<name>A0AAW4IYG2_9GAMM</name>
<dbReference type="InterPro" id="IPR005882">
    <property type="entry name" value="Bifunctional_GlmU"/>
</dbReference>
<evidence type="ECO:0000256" key="1">
    <source>
        <dbReference type="ARBA" id="ARBA00004496"/>
    </source>
</evidence>
<keyword evidence="4 18" id="KW-0963">Cytoplasm</keyword>
<dbReference type="InterPro" id="IPR038009">
    <property type="entry name" value="GlmU_C_LbH"/>
</dbReference>
<feature type="binding site" evidence="18">
    <location>
        <position position="443"/>
    </location>
    <ligand>
        <name>acetyl-CoA</name>
        <dbReference type="ChEBI" id="CHEBI:57288"/>
    </ligand>
</feature>
<dbReference type="InterPro" id="IPR056729">
    <property type="entry name" value="GMPPB_C"/>
</dbReference>
<feature type="binding site" evidence="18">
    <location>
        <begin position="389"/>
        <end position="390"/>
    </location>
    <ligand>
        <name>acetyl-CoA</name>
        <dbReference type="ChEBI" id="CHEBI:57288"/>
    </ligand>
</feature>
<evidence type="ECO:0000259" key="20">
    <source>
        <dbReference type="Pfam" id="PF25087"/>
    </source>
</evidence>
<evidence type="ECO:0000256" key="13">
    <source>
        <dbReference type="ARBA" id="ARBA00023315"/>
    </source>
</evidence>
<evidence type="ECO:0000256" key="6">
    <source>
        <dbReference type="ARBA" id="ARBA00022695"/>
    </source>
</evidence>
<evidence type="ECO:0000313" key="22">
    <source>
        <dbReference type="Proteomes" id="UP000664161"/>
    </source>
</evidence>
<comment type="similarity">
    <text evidence="3 18">In the N-terminal section; belongs to the N-acetylglucosamine-1-phosphate uridyltransferase family.</text>
</comment>
<feature type="binding site" evidence="18">
    <location>
        <position position="157"/>
    </location>
    <ligand>
        <name>UDP-N-acetyl-alpha-D-glucosamine</name>
        <dbReference type="ChEBI" id="CHEBI:57705"/>
    </ligand>
</feature>
<keyword evidence="12 18" id="KW-0511">Multifunctional enzyme</keyword>
<feature type="binding site" evidence="18">
    <location>
        <begin position="106"/>
        <end position="108"/>
    </location>
    <ligand>
        <name>UDP-N-acetyl-alpha-D-glucosamine</name>
        <dbReference type="ChEBI" id="CHEBI:57705"/>
    </ligand>
</feature>
<keyword evidence="22" id="KW-1185">Reference proteome</keyword>
<dbReference type="Pfam" id="PF25087">
    <property type="entry name" value="GMPPB_C"/>
    <property type="match status" value="1"/>
</dbReference>
<evidence type="ECO:0000256" key="7">
    <source>
        <dbReference type="ARBA" id="ARBA00022723"/>
    </source>
</evidence>
<feature type="binding site" evidence="18">
    <location>
        <position position="336"/>
    </location>
    <ligand>
        <name>UDP-N-acetyl-alpha-D-glucosamine</name>
        <dbReference type="ChEBI" id="CHEBI:57705"/>
    </ligand>
</feature>
<dbReference type="SUPFAM" id="SSF53448">
    <property type="entry name" value="Nucleotide-diphospho-sugar transferases"/>
    <property type="match status" value="1"/>
</dbReference>
<feature type="binding site" evidence="18">
    <location>
        <position position="172"/>
    </location>
    <ligand>
        <name>UDP-N-acetyl-alpha-D-glucosamine</name>
        <dbReference type="ChEBI" id="CHEBI:57705"/>
    </ligand>
</feature>
<dbReference type="GO" id="GO:0009252">
    <property type="term" value="P:peptidoglycan biosynthetic process"/>
    <property type="evidence" value="ECO:0007669"/>
    <property type="project" value="UniProtKB-UniRule"/>
</dbReference>
<dbReference type="InterPro" id="IPR025877">
    <property type="entry name" value="MobA-like_NTP_Trfase"/>
</dbReference>
<dbReference type="GO" id="GO:0003977">
    <property type="term" value="F:UDP-N-acetylglucosamine diphosphorylase activity"/>
    <property type="evidence" value="ECO:0007669"/>
    <property type="project" value="UniProtKB-UniRule"/>
</dbReference>
<comment type="pathway">
    <text evidence="18">Nucleotide-sugar biosynthesis; UDP-N-acetyl-alpha-D-glucosamine biosynthesis; N-acetyl-alpha-D-glucosamine 1-phosphate from alpha-D-glucosamine 6-phosphate (route II): step 2/2.</text>
</comment>
<evidence type="ECO:0000256" key="5">
    <source>
        <dbReference type="ARBA" id="ARBA00022679"/>
    </source>
</evidence>
<evidence type="ECO:0000256" key="15">
    <source>
        <dbReference type="ARBA" id="ARBA00048247"/>
    </source>
</evidence>
<dbReference type="PANTHER" id="PTHR43584">
    <property type="entry name" value="NUCLEOTIDYL TRANSFERASE"/>
    <property type="match status" value="1"/>
</dbReference>
<comment type="cofactor">
    <cofactor evidence="18">
        <name>Mg(2+)</name>
        <dbReference type="ChEBI" id="CHEBI:18420"/>
    </cofactor>
    <text evidence="18">Binds 1 Mg(2+) ion per subunit.</text>
</comment>
<feature type="binding site" evidence="18">
    <location>
        <position position="230"/>
    </location>
    <ligand>
        <name>Mg(2+)</name>
        <dbReference type="ChEBI" id="CHEBI:18420"/>
    </ligand>
</feature>
<feature type="region of interest" description="Pyrophosphorylase" evidence="18">
    <location>
        <begin position="1"/>
        <end position="232"/>
    </location>
</feature>
<dbReference type="EMBL" id="JAGBKN010000024">
    <property type="protein sequence ID" value="MBO1517650.1"/>
    <property type="molecule type" value="Genomic_DNA"/>
</dbReference>
<dbReference type="GO" id="GO:0016020">
    <property type="term" value="C:membrane"/>
    <property type="evidence" value="ECO:0007669"/>
    <property type="project" value="GOC"/>
</dbReference>
<feature type="binding site" evidence="18">
    <location>
        <position position="230"/>
    </location>
    <ligand>
        <name>UDP-N-acetyl-alpha-D-glucosamine</name>
        <dbReference type="ChEBI" id="CHEBI:57705"/>
    </ligand>
</feature>
<feature type="binding site" evidence="18">
    <location>
        <position position="426"/>
    </location>
    <ligand>
        <name>acetyl-CoA</name>
        <dbReference type="ChEBI" id="CHEBI:57288"/>
    </ligand>
</feature>
<feature type="binding site" evidence="18">
    <location>
        <begin position="84"/>
        <end position="85"/>
    </location>
    <ligand>
        <name>UDP-N-acetyl-alpha-D-glucosamine</name>
        <dbReference type="ChEBI" id="CHEBI:57705"/>
    </ligand>
</feature>
<keyword evidence="10 18" id="KW-0133">Cell shape</keyword>
<dbReference type="GO" id="GO:0008360">
    <property type="term" value="P:regulation of cell shape"/>
    <property type="evidence" value="ECO:0007669"/>
    <property type="project" value="UniProtKB-KW"/>
</dbReference>
<comment type="caution">
    <text evidence="21">The sequence shown here is derived from an EMBL/GenBank/DDBJ whole genome shotgun (WGS) entry which is preliminary data.</text>
</comment>
<dbReference type="GO" id="GO:0005737">
    <property type="term" value="C:cytoplasm"/>
    <property type="evidence" value="ECO:0007669"/>
    <property type="project" value="UniProtKB-SubCell"/>
</dbReference>
<evidence type="ECO:0000256" key="11">
    <source>
        <dbReference type="ARBA" id="ARBA00022984"/>
    </source>
</evidence>
<keyword evidence="7 18" id="KW-0479">Metal-binding</keyword>
<comment type="subcellular location">
    <subcellularLocation>
        <location evidence="1 18">Cytoplasm</location>
    </subcellularLocation>
</comment>
<dbReference type="SUPFAM" id="SSF51161">
    <property type="entry name" value="Trimeric LpxA-like enzymes"/>
    <property type="match status" value="1"/>
</dbReference>
<keyword evidence="11 18" id="KW-0573">Peptidoglycan synthesis</keyword>
<evidence type="ECO:0000256" key="2">
    <source>
        <dbReference type="ARBA" id="ARBA00007707"/>
    </source>
</evidence>
<keyword evidence="8 18" id="KW-0677">Repeat</keyword>
<dbReference type="RefSeq" id="WP_207970093.1">
    <property type="nucleotide sequence ID" value="NZ_JAGBKN010000024.1"/>
</dbReference>
<dbReference type="Pfam" id="PF12804">
    <property type="entry name" value="NTP_transf_3"/>
    <property type="match status" value="1"/>
</dbReference>
<feature type="active site" description="Proton acceptor" evidence="18">
    <location>
        <position position="366"/>
    </location>
</feature>
<dbReference type="InterPro" id="IPR018357">
    <property type="entry name" value="Hexapep_transf_CS"/>
</dbReference>
<comment type="similarity">
    <text evidence="2 18">In the C-terminal section; belongs to the transferase hexapeptide repeat family.</text>
</comment>
<proteinExistence type="inferred from homology"/>
<evidence type="ECO:0000256" key="12">
    <source>
        <dbReference type="ARBA" id="ARBA00023268"/>
    </source>
</evidence>
<protein>
    <recommendedName>
        <fullName evidence="18">Bifunctional protein GlmU</fullName>
    </recommendedName>
    <domain>
        <recommendedName>
            <fullName evidence="18">UDP-N-acetylglucosamine pyrophosphorylase</fullName>
            <ecNumber evidence="18">2.7.7.23</ecNumber>
        </recommendedName>
        <alternativeName>
            <fullName evidence="18">N-acetylglucosamine-1-phosphate uridyltransferase</fullName>
        </alternativeName>
    </domain>
    <domain>
        <recommendedName>
            <fullName evidence="18">Glucosamine-1-phosphate N-acetyltransferase</fullName>
            <ecNumber evidence="18">2.3.1.157</ecNumber>
        </recommendedName>
    </domain>
</protein>
<feature type="binding site" evidence="18">
    <location>
        <position position="108"/>
    </location>
    <ligand>
        <name>Mg(2+)</name>
        <dbReference type="ChEBI" id="CHEBI:18420"/>
    </ligand>
</feature>
<dbReference type="GO" id="GO:0006048">
    <property type="term" value="P:UDP-N-acetylglucosamine biosynthetic process"/>
    <property type="evidence" value="ECO:0007669"/>
    <property type="project" value="InterPro"/>
</dbReference>
<organism evidence="21 22">
    <name type="scientific">Psychrobacter halodurans</name>
    <dbReference type="NCBI Taxonomy" id="2818439"/>
    <lineage>
        <taxon>Bacteria</taxon>
        <taxon>Pseudomonadati</taxon>
        <taxon>Pseudomonadota</taxon>
        <taxon>Gammaproteobacteria</taxon>
        <taxon>Moraxellales</taxon>
        <taxon>Moraxellaceae</taxon>
        <taxon>Psychrobacter</taxon>
    </lineage>
</organism>
<dbReference type="CDD" id="cd03353">
    <property type="entry name" value="LbH_GlmU_C"/>
    <property type="match status" value="1"/>
</dbReference>
<feature type="region of interest" description="N-acetyltransferase" evidence="18">
    <location>
        <begin position="254"/>
        <end position="458"/>
    </location>
</feature>
<feature type="binding site" evidence="18">
    <location>
        <position position="380"/>
    </location>
    <ligand>
        <name>UDP-N-acetyl-alpha-D-glucosamine</name>
        <dbReference type="ChEBI" id="CHEBI:57705"/>
    </ligand>
</feature>
<dbReference type="HAMAP" id="MF_01631">
    <property type="entry name" value="GlmU"/>
    <property type="match status" value="1"/>
</dbReference>
<feature type="region of interest" description="Linker" evidence="18">
    <location>
        <begin position="233"/>
        <end position="253"/>
    </location>
</feature>
<evidence type="ECO:0000256" key="3">
    <source>
        <dbReference type="ARBA" id="ARBA00007947"/>
    </source>
</evidence>
<evidence type="ECO:0000313" key="21">
    <source>
        <dbReference type="EMBL" id="MBO1517650.1"/>
    </source>
</evidence>
<dbReference type="Pfam" id="PF14602">
    <property type="entry name" value="Hexapep_2"/>
    <property type="match status" value="1"/>
</dbReference>
<dbReference type="InterPro" id="IPR011004">
    <property type="entry name" value="Trimer_LpxA-like_sf"/>
</dbReference>
<comment type="pathway">
    <text evidence="18">Nucleotide-sugar biosynthesis; UDP-N-acetyl-alpha-D-glucosamine biosynthesis; UDP-N-acetyl-alpha-D-glucosamine from N-acetyl-alpha-D-glucosamine 1-phosphate: step 1/1.</text>
</comment>
<feature type="binding site" evidence="18">
    <location>
        <begin position="10"/>
        <end position="13"/>
    </location>
    <ligand>
        <name>UDP-N-acetyl-alpha-D-glucosamine</name>
        <dbReference type="ChEBI" id="CHEBI:57705"/>
    </ligand>
</feature>
<keyword evidence="14 18" id="KW-0961">Cell wall biogenesis/degradation</keyword>
<dbReference type="NCBIfam" id="TIGR01173">
    <property type="entry name" value="glmU"/>
    <property type="match status" value="1"/>
</dbReference>
<dbReference type="PANTHER" id="PTHR43584:SF3">
    <property type="entry name" value="BIFUNCTIONAL PROTEIN GLMU"/>
    <property type="match status" value="1"/>
</dbReference>
<dbReference type="AlphaFoldDB" id="A0AAW4IYG2"/>
<keyword evidence="6 18" id="KW-0548">Nucleotidyltransferase</keyword>
<dbReference type="GO" id="GO:0000902">
    <property type="term" value="P:cell morphogenesis"/>
    <property type="evidence" value="ECO:0007669"/>
    <property type="project" value="UniProtKB-UniRule"/>
</dbReference>
<comment type="function">
    <text evidence="17 18">Catalyzes the last two sequential reactions in the de novo biosynthetic pathway for UDP-N-acetylglucosamine (UDP-GlcNAc). The C-terminal domain catalyzes the transfer of acetyl group from acetyl coenzyme A to glucosamine-1-phosphate (GlcN-1-P) to produce N-acetylglucosamine-1-phosphate (GlcNAc-1-P), which is converted into UDP-GlcNAc by the transfer of uridine 5-monophosphate (from uridine 5-triphosphate), a reaction catalyzed by the N-terminal domain.</text>
</comment>
<keyword evidence="9 18" id="KW-0460">Magnesium</keyword>
<dbReference type="Proteomes" id="UP000664161">
    <property type="component" value="Unassembled WGS sequence"/>
</dbReference>
<feature type="binding site" evidence="18">
    <location>
        <position position="408"/>
    </location>
    <ligand>
        <name>acetyl-CoA</name>
        <dbReference type="ChEBI" id="CHEBI:57288"/>
    </ligand>
</feature>
<evidence type="ECO:0000256" key="10">
    <source>
        <dbReference type="ARBA" id="ARBA00022960"/>
    </source>
</evidence>
<dbReference type="Gene3D" id="2.160.10.10">
    <property type="entry name" value="Hexapeptide repeat proteins"/>
    <property type="match status" value="1"/>
</dbReference>
<dbReference type="CDD" id="cd02540">
    <property type="entry name" value="GT2_GlmU_N_bac"/>
    <property type="match status" value="1"/>
</dbReference>
<evidence type="ECO:0000256" key="16">
    <source>
        <dbReference type="ARBA" id="ARBA00048493"/>
    </source>
</evidence>
<dbReference type="PROSITE" id="PS00101">
    <property type="entry name" value="HEXAPEP_TRANSFERASES"/>
    <property type="match status" value="1"/>
</dbReference>
<evidence type="ECO:0000256" key="9">
    <source>
        <dbReference type="ARBA" id="ARBA00022842"/>
    </source>
</evidence>
<dbReference type="EC" id="2.7.7.23" evidence="18"/>
<feature type="binding site" evidence="18">
    <location>
        <position position="354"/>
    </location>
    <ligand>
        <name>UDP-N-acetyl-alpha-D-glucosamine</name>
        <dbReference type="ChEBI" id="CHEBI:57705"/>
    </ligand>
</feature>
<evidence type="ECO:0000256" key="14">
    <source>
        <dbReference type="ARBA" id="ARBA00023316"/>
    </source>
</evidence>
<feature type="binding site" evidence="18">
    <location>
        <position position="142"/>
    </location>
    <ligand>
        <name>UDP-N-acetyl-alpha-D-glucosamine</name>
        <dbReference type="ChEBI" id="CHEBI:57705"/>
    </ligand>
</feature>
<feature type="domain" description="MobA-like NTP transferase" evidence="19">
    <location>
        <begin position="7"/>
        <end position="124"/>
    </location>
</feature>
<evidence type="ECO:0000256" key="17">
    <source>
        <dbReference type="ARBA" id="ARBA00049628"/>
    </source>
</evidence>
<feature type="binding site" evidence="18">
    <location>
        <position position="369"/>
    </location>
    <ligand>
        <name>UDP-N-acetyl-alpha-D-glucosamine</name>
        <dbReference type="ChEBI" id="CHEBI:57705"/>
    </ligand>
</feature>
<reference evidence="21 22" key="1">
    <citation type="submission" date="2021-03" db="EMBL/GenBank/DDBJ databases">
        <authorList>
            <person name="Shang D.-D."/>
            <person name="Du Z.-J."/>
            <person name="Chen G.-J."/>
        </authorList>
    </citation>
    <scope>NUCLEOTIDE SEQUENCE [LARGE SCALE GENOMIC DNA]</scope>
    <source>
        <strain evidence="21 22">F2608</strain>
    </source>
</reference>
<evidence type="ECO:0000256" key="4">
    <source>
        <dbReference type="ARBA" id="ARBA00022490"/>
    </source>
</evidence>